<evidence type="ECO:0000313" key="3">
    <source>
        <dbReference type="Proteomes" id="UP000011729"/>
    </source>
</evidence>
<dbReference type="KEGG" id="baus:BAnh1_05790"/>
<evidence type="ECO:0008006" key="4">
    <source>
        <dbReference type="Google" id="ProtNLM"/>
    </source>
</evidence>
<accession>M1NT06</accession>
<organism evidence="2 3">
    <name type="scientific">Bartonella australis (strain Aust/NH1)</name>
    <dbReference type="NCBI Taxonomy" id="1094489"/>
    <lineage>
        <taxon>Bacteria</taxon>
        <taxon>Pseudomonadati</taxon>
        <taxon>Pseudomonadota</taxon>
        <taxon>Alphaproteobacteria</taxon>
        <taxon>Hyphomicrobiales</taxon>
        <taxon>Bartonellaceae</taxon>
        <taxon>Bartonella</taxon>
    </lineage>
</organism>
<dbReference type="OrthoDB" id="9777715at2"/>
<evidence type="ECO:0000256" key="1">
    <source>
        <dbReference type="SAM" id="Coils"/>
    </source>
</evidence>
<gene>
    <name evidence="2" type="ordered locus">BAnh1_05790</name>
</gene>
<dbReference type="Gene3D" id="1.20.120.20">
    <property type="entry name" value="Apolipoprotein"/>
    <property type="match status" value="2"/>
</dbReference>
<keyword evidence="3" id="KW-1185">Reference proteome</keyword>
<dbReference type="SUPFAM" id="SSF58113">
    <property type="entry name" value="Apolipoprotein A-I"/>
    <property type="match status" value="1"/>
</dbReference>
<sequence length="1604" mass="178801">MARRTELQMFEVEVEEALEKAMNRDFGDAAIETISPNDSANLINVDDLIQKIATAEEEILIENDVLAPIPDIHNDAVVDESVVKQIFDQKSTHEFSGGTVHDTLLPALPLPANDDVTSPLNFGPLKQTSVSRIYWTTTAFSALWATGGAVVAHKLAPIELNSLANIISFVTSPTGLAVIAGTAIPILMSWGFAQLTKRSNELRNVAVFMINAAQRLGGLQNAPEKQAAVIGQTIREEVAAMNEEIERTLGRAVELEAIIQGEVNNLERAYIENESRIHTLIKGLNNERIAILNHADRVQSTIQGTQKQLNDEFGLVTSKIAANIEKFAQTLSQTLQKQGEDLVSKLSYAGDGTTNQLIEKFNETAEQIQQKNIEFFHKLGENFNNFSERFGDNEKQLEEAFKEMVVKAEMHIGKITTHIQTEADKTLSKVDEQFKTLDEAIVDRSNQSLQDFDEKVIKLDEKAYKLSSTFDNITSEAIKAFEDRLVTVDLSLKKHSDSIVESFASRSQALEDNAEKLGEFLENHISQIDANLREKTANIADVFTSGHDTILSAIDKSKEALKEEVKNVDNAVIDVIQERFQDFKSQLSDQRDLMADMLDGEKDKIADTMKHHIDTLTQNTSDAEKIFVNNIQIVNQHAETHATNIAHCTEKLQEVVTQSCETIKEAIEVQAQNIDIRADALRDSLAINSFSLNEVLAGQARTLEQRVETIHDLITKSDIHIDTALKQQMDFVESAIVNNNETITEAVQQHIKSFEDHTEILKNTLSQSSDTFFGALVNNNETITEAVQQHIKSFEDRTEILKNTLSQSSDTFFGALEVRIGSFDETLEGRTRQIFERADILEKTLSEKLGRVCDTIEVQTSIIGERSDDLKASIILGNEHSETIQKALEASVDDIRTTLGNSVDMVTDNVRNEAMRTSDVFSSTGEQMLLSLRNETDKVQERLVDISEKLALVIADQAKKSEDSILSISNKFISSFSDVASEAENVISESGNRIVTNVEQTVSEISEKVLSALAEQTTYTTEAFTMAGTNAQTLINEVVHTSTTAIEQLLNERSNILHQSMQEFKNNLGCQLADVSNCLEEARDQTTGQISEHVEHLAELTDYLNQAAQNTTESIEHLTQHVSKQLSLSAQEAEQRICAQNEALINTLTQTNSETVQTMNTVKKDIVDNISTIIEQLNQSTYNICENSNILISAVQNIDGQFSETANNFLESTNQVAENLSASGQALNSNVEILQWLSKNTFEQINCIMSKFSEHAQTLSEAVRALEQSENTLNVTLEEKQSTLSMLSDTLIAKSDEVSELIKHYENSLNLAFERTDKNTRDSTQLLHQTLNQLINESSARFSGATENIRRSADEIRLELSKINDDINQGVQALPEKTKETMDTVRHALNEQITALKDLASVVQNNSHISKKDPLTSVFSTPLTSSKNNASAPENIKKIVPPKPIRQQDQETVKPSKWVSNLLARASHEETLCEERYDIPSPPPTQMKPRTVSGSLNSLATDILNAVNHDAAVELWGNYQRGQKNIMIERLYSLNGKMIFEMVKKKYMSDANFRRSVNQYIVDFEKLLNDVSRKAKDTGLIQKYLVSNTGKVYTMLAHASGRIQ</sequence>
<evidence type="ECO:0000313" key="2">
    <source>
        <dbReference type="EMBL" id="AGF74458.1"/>
    </source>
</evidence>
<dbReference type="eggNOG" id="COG1196">
    <property type="taxonomic scope" value="Bacteria"/>
</dbReference>
<keyword evidence="1" id="KW-0175">Coiled coil</keyword>
<dbReference type="RefSeq" id="WP_015397966.1">
    <property type="nucleotide sequence ID" value="NC_020300.1"/>
</dbReference>
<reference evidence="2 3" key="1">
    <citation type="journal article" date="2013" name="PLoS Genet.">
        <title>A gene transfer agent and a dynamic repertoire of secretion systems hold the keys to the explosive radiation of the emerging pathogen Bartonella.</title>
        <authorList>
            <person name="Guy L."/>
            <person name="Nystedt B."/>
            <person name="Toft C."/>
            <person name="Zaremba-Niedzwiedzka K."/>
            <person name="Berglund E.C."/>
            <person name="Granberg F."/>
            <person name="Naslund K."/>
            <person name="Eriksson A.S."/>
            <person name="Andersson S.G."/>
        </authorList>
    </citation>
    <scope>NUCLEOTIDE SEQUENCE [LARGE SCALE GENOMIC DNA]</scope>
    <source>
        <strain evidence="2 3">Aust/NH1</strain>
    </source>
</reference>
<protein>
    <recommendedName>
        <fullName evidence="4">Apolipoprotein A1/A4/E domain-containing protein</fullName>
    </recommendedName>
</protein>
<name>M1NT06_BARAA</name>
<dbReference type="eggNOG" id="COG1511">
    <property type="taxonomic scope" value="Bacteria"/>
</dbReference>
<dbReference type="PATRIC" id="fig|1094489.3.peg.713"/>
<proteinExistence type="predicted"/>
<dbReference type="HOGENOM" id="CLU_000496_0_0_5"/>
<dbReference type="EMBL" id="CP003123">
    <property type="protein sequence ID" value="AGF74458.1"/>
    <property type="molecule type" value="Genomic_DNA"/>
</dbReference>
<dbReference type="Proteomes" id="UP000011729">
    <property type="component" value="Chromosome"/>
</dbReference>
<dbReference type="STRING" id="1094489.BAnh1_05790"/>
<feature type="coiled-coil region" evidence="1">
    <location>
        <begin position="551"/>
        <end position="578"/>
    </location>
</feature>